<sequence>NQLAFWLFCGDSLFNDSFADGPGFLHSDIHIDLEHTEISLALFLG</sequence>
<feature type="non-terminal residue" evidence="1">
    <location>
        <position position="1"/>
    </location>
</feature>
<reference evidence="1" key="1">
    <citation type="journal article" date="2014" name="Front. Microbiol.">
        <title>High frequency of phylogenetically diverse reductive dehalogenase-homologous genes in deep subseafloor sedimentary metagenomes.</title>
        <authorList>
            <person name="Kawai M."/>
            <person name="Futagami T."/>
            <person name="Toyoda A."/>
            <person name="Takaki Y."/>
            <person name="Nishi S."/>
            <person name="Hori S."/>
            <person name="Arai W."/>
            <person name="Tsubouchi T."/>
            <person name="Morono Y."/>
            <person name="Uchiyama I."/>
            <person name="Ito T."/>
            <person name="Fujiyama A."/>
            <person name="Inagaki F."/>
            <person name="Takami H."/>
        </authorList>
    </citation>
    <scope>NUCLEOTIDE SEQUENCE</scope>
    <source>
        <strain evidence="1">Expedition CK06-06</strain>
    </source>
</reference>
<comment type="caution">
    <text evidence="1">The sequence shown here is derived from an EMBL/GenBank/DDBJ whole genome shotgun (WGS) entry which is preliminary data.</text>
</comment>
<dbReference type="AlphaFoldDB" id="X0YE61"/>
<evidence type="ECO:0000313" key="1">
    <source>
        <dbReference type="EMBL" id="GAG45532.1"/>
    </source>
</evidence>
<accession>X0YE61</accession>
<feature type="non-terminal residue" evidence="1">
    <location>
        <position position="45"/>
    </location>
</feature>
<name>X0YE61_9ZZZZ</name>
<proteinExistence type="predicted"/>
<organism evidence="1">
    <name type="scientific">marine sediment metagenome</name>
    <dbReference type="NCBI Taxonomy" id="412755"/>
    <lineage>
        <taxon>unclassified sequences</taxon>
        <taxon>metagenomes</taxon>
        <taxon>ecological metagenomes</taxon>
    </lineage>
</organism>
<dbReference type="EMBL" id="BARS01059472">
    <property type="protein sequence ID" value="GAG45532.1"/>
    <property type="molecule type" value="Genomic_DNA"/>
</dbReference>
<gene>
    <name evidence="1" type="ORF">S01H1_86120</name>
</gene>
<protein>
    <submittedName>
        <fullName evidence="1">Uncharacterized protein</fullName>
    </submittedName>
</protein>